<accession>A0A1U7H5M3</accession>
<evidence type="ECO:0000256" key="4">
    <source>
        <dbReference type="ARBA" id="ARBA00023002"/>
    </source>
</evidence>
<evidence type="ECO:0000259" key="9">
    <source>
        <dbReference type="Pfam" id="PF00081"/>
    </source>
</evidence>
<keyword evidence="3 7" id="KW-0479">Metal-binding</keyword>
<keyword evidence="12" id="KW-1185">Reference proteome</keyword>
<feature type="domain" description="Manganese/iron superoxide dismutase N-terminal" evidence="9">
    <location>
        <begin position="3"/>
        <end position="87"/>
    </location>
</feature>
<evidence type="ECO:0000256" key="8">
    <source>
        <dbReference type="RuleBase" id="RU000414"/>
    </source>
</evidence>
<dbReference type="GO" id="GO:0005737">
    <property type="term" value="C:cytoplasm"/>
    <property type="evidence" value="ECO:0007669"/>
    <property type="project" value="UniProtKB-ARBA"/>
</dbReference>
<dbReference type="OrthoDB" id="9803125at2"/>
<dbReference type="AlphaFoldDB" id="A0A1U7H5M3"/>
<dbReference type="Gene3D" id="3.55.40.20">
    <property type="entry name" value="Iron/manganese superoxide dismutase, C-terminal domain"/>
    <property type="match status" value="1"/>
</dbReference>
<comment type="function">
    <text evidence="8">Destroys radicals which are normally produced within the cells and which are toxic to biological systems.</text>
</comment>
<evidence type="ECO:0000256" key="2">
    <source>
        <dbReference type="ARBA" id="ARBA00011738"/>
    </source>
</evidence>
<feature type="binding site" evidence="7">
    <location>
        <position position="80"/>
    </location>
    <ligand>
        <name>Mn(2+)</name>
        <dbReference type="ChEBI" id="CHEBI:29035"/>
    </ligand>
</feature>
<dbReference type="EMBL" id="MRCA01000001">
    <property type="protein sequence ID" value="OKH16564.1"/>
    <property type="molecule type" value="Genomic_DNA"/>
</dbReference>
<gene>
    <name evidence="11" type="ORF">NIES592_02730</name>
</gene>
<keyword evidence="5" id="KW-0408">Iron</keyword>
<dbReference type="PANTHER" id="PTHR42769:SF3">
    <property type="entry name" value="SUPEROXIDE DISMUTASE [FE] 2, CHLOROPLASTIC"/>
    <property type="match status" value="1"/>
</dbReference>
<comment type="similarity">
    <text evidence="1 8">Belongs to the iron/manganese superoxide dismutase family.</text>
</comment>
<feature type="binding site" evidence="7">
    <location>
        <position position="28"/>
    </location>
    <ligand>
        <name>Mn(2+)</name>
        <dbReference type="ChEBI" id="CHEBI:29035"/>
    </ligand>
</feature>
<comment type="caution">
    <text evidence="11">The sequence shown here is derived from an EMBL/GenBank/DDBJ whole genome shotgun (WGS) entry which is preliminary data.</text>
</comment>
<reference evidence="11 12" key="1">
    <citation type="submission" date="2016-11" db="EMBL/GenBank/DDBJ databases">
        <title>Draft Genome Sequences of Nine Cyanobacterial Strains from Diverse Habitats.</title>
        <authorList>
            <person name="Zhu T."/>
            <person name="Hou S."/>
            <person name="Lu X."/>
            <person name="Hess W.R."/>
        </authorList>
    </citation>
    <scope>NUCLEOTIDE SEQUENCE [LARGE SCALE GENOMIC DNA]</scope>
    <source>
        <strain evidence="11 12">NIES-592</strain>
    </source>
</reference>
<dbReference type="GeneID" id="35797736"/>
<feature type="binding site" evidence="7">
    <location>
        <position position="162"/>
    </location>
    <ligand>
        <name>Mn(2+)</name>
        <dbReference type="ChEBI" id="CHEBI:29035"/>
    </ligand>
</feature>
<evidence type="ECO:0000313" key="11">
    <source>
        <dbReference type="EMBL" id="OKH16564.1"/>
    </source>
</evidence>
<evidence type="ECO:0000313" key="12">
    <source>
        <dbReference type="Proteomes" id="UP000186391"/>
    </source>
</evidence>
<dbReference type="Pfam" id="PF02777">
    <property type="entry name" value="Sod_Fe_C"/>
    <property type="match status" value="1"/>
</dbReference>
<sequence length="200" mass="22488">MAFTQPPLPFAFDALEPYGMKAETFEYHYGKHHKAYVDNLNKLTEGTELADKSLEEVIQLSFKDSSKTGVFNNAAQVWNHTFFWNCLKPAGGGAPTGDLATKIEKDFGSFDKFKEEFSNAAATQFGSGWAWLIDDGGTLKVMKTPNAENPLAHGKKALLTLDVWEHAYYIDFRNARPAFIKNFLDQLVNWDFVAEQYATA</sequence>
<evidence type="ECO:0000256" key="1">
    <source>
        <dbReference type="ARBA" id="ARBA00008714"/>
    </source>
</evidence>
<dbReference type="InterPro" id="IPR036314">
    <property type="entry name" value="SOD_C_sf"/>
</dbReference>
<organism evidence="11 12">
    <name type="scientific">Fischerella major NIES-592</name>
    <dbReference type="NCBI Taxonomy" id="210994"/>
    <lineage>
        <taxon>Bacteria</taxon>
        <taxon>Bacillati</taxon>
        <taxon>Cyanobacteriota</taxon>
        <taxon>Cyanophyceae</taxon>
        <taxon>Nostocales</taxon>
        <taxon>Hapalosiphonaceae</taxon>
        <taxon>Fischerella</taxon>
    </lineage>
</organism>
<dbReference type="Pfam" id="PF00081">
    <property type="entry name" value="Sod_Fe_N"/>
    <property type="match status" value="1"/>
</dbReference>
<dbReference type="FunFam" id="3.55.40.20:FF:000001">
    <property type="entry name" value="Superoxide dismutase"/>
    <property type="match status" value="1"/>
</dbReference>
<evidence type="ECO:0000259" key="10">
    <source>
        <dbReference type="Pfam" id="PF02777"/>
    </source>
</evidence>
<dbReference type="GO" id="GO:0046872">
    <property type="term" value="F:metal ion binding"/>
    <property type="evidence" value="ECO:0007669"/>
    <property type="project" value="UniProtKB-KW"/>
</dbReference>
<dbReference type="PROSITE" id="PS00088">
    <property type="entry name" value="SOD_MN"/>
    <property type="match status" value="1"/>
</dbReference>
<dbReference type="InterPro" id="IPR019832">
    <property type="entry name" value="Mn/Fe_SOD_C"/>
</dbReference>
<dbReference type="PRINTS" id="PR01703">
    <property type="entry name" value="MNSODISMTASE"/>
</dbReference>
<dbReference type="InterPro" id="IPR019833">
    <property type="entry name" value="Mn/Fe_SOD_BS"/>
</dbReference>
<comment type="subunit">
    <text evidence="2">Homodimer.</text>
</comment>
<dbReference type="InterPro" id="IPR001189">
    <property type="entry name" value="Mn/Fe_SOD"/>
</dbReference>
<evidence type="ECO:0000256" key="6">
    <source>
        <dbReference type="ARBA" id="ARBA00049204"/>
    </source>
</evidence>
<evidence type="ECO:0000256" key="5">
    <source>
        <dbReference type="ARBA" id="ARBA00023004"/>
    </source>
</evidence>
<dbReference type="InterPro" id="IPR036324">
    <property type="entry name" value="Mn/Fe_SOD_N_sf"/>
</dbReference>
<feature type="binding site" evidence="7">
    <location>
        <position position="166"/>
    </location>
    <ligand>
        <name>Mn(2+)</name>
        <dbReference type="ChEBI" id="CHEBI:29035"/>
    </ligand>
</feature>
<evidence type="ECO:0000256" key="3">
    <source>
        <dbReference type="ARBA" id="ARBA00022723"/>
    </source>
</evidence>
<dbReference type="SUPFAM" id="SSF46609">
    <property type="entry name" value="Fe,Mn superoxide dismutase (SOD), N-terminal domain"/>
    <property type="match status" value="1"/>
</dbReference>
<name>A0A1U7H5M3_9CYAN</name>
<protein>
    <recommendedName>
        <fullName evidence="8">Superoxide dismutase</fullName>
        <ecNumber evidence="8">1.15.1.1</ecNumber>
    </recommendedName>
</protein>
<dbReference type="PIRSF" id="PIRSF000349">
    <property type="entry name" value="SODismutase"/>
    <property type="match status" value="1"/>
</dbReference>
<comment type="catalytic activity">
    <reaction evidence="6 8">
        <text>2 superoxide + 2 H(+) = H2O2 + O2</text>
        <dbReference type="Rhea" id="RHEA:20696"/>
        <dbReference type="ChEBI" id="CHEBI:15378"/>
        <dbReference type="ChEBI" id="CHEBI:15379"/>
        <dbReference type="ChEBI" id="CHEBI:16240"/>
        <dbReference type="ChEBI" id="CHEBI:18421"/>
        <dbReference type="EC" id="1.15.1.1"/>
    </reaction>
</comment>
<dbReference type="Gene3D" id="1.10.287.990">
    <property type="entry name" value="Fe,Mn superoxide dismutase (SOD) domain"/>
    <property type="match status" value="1"/>
</dbReference>
<dbReference type="GO" id="GO:0004784">
    <property type="term" value="F:superoxide dismutase activity"/>
    <property type="evidence" value="ECO:0007669"/>
    <property type="project" value="UniProtKB-EC"/>
</dbReference>
<evidence type="ECO:0000256" key="7">
    <source>
        <dbReference type="PIRSR" id="PIRSR000349-1"/>
    </source>
</evidence>
<feature type="domain" description="Manganese/iron superoxide dismutase C-terminal" evidence="10">
    <location>
        <begin position="95"/>
        <end position="195"/>
    </location>
</feature>
<dbReference type="FunFam" id="1.10.287.990:FF:000002">
    <property type="entry name" value="Superoxide dismutase"/>
    <property type="match status" value="1"/>
</dbReference>
<dbReference type="Proteomes" id="UP000186391">
    <property type="component" value="Unassembled WGS sequence"/>
</dbReference>
<dbReference type="PANTHER" id="PTHR42769">
    <property type="entry name" value="SUPEROXIDE DISMUTASE"/>
    <property type="match status" value="1"/>
</dbReference>
<dbReference type="RefSeq" id="WP_009460274.1">
    <property type="nucleotide sequence ID" value="NZ_MRCA01000001.1"/>
</dbReference>
<dbReference type="InterPro" id="IPR019831">
    <property type="entry name" value="Mn/Fe_SOD_N"/>
</dbReference>
<dbReference type="EC" id="1.15.1.1" evidence="8"/>
<keyword evidence="4 8" id="KW-0560">Oxidoreductase</keyword>
<dbReference type="SUPFAM" id="SSF54719">
    <property type="entry name" value="Fe,Mn superoxide dismutase (SOD), C-terminal domain"/>
    <property type="match status" value="1"/>
</dbReference>
<proteinExistence type="inferred from homology"/>